<name>A0AAG5DDE2_ANOAO</name>
<reference evidence="1" key="1">
    <citation type="submission" date="2024-04" db="UniProtKB">
        <authorList>
            <consortium name="EnsemblMetazoa"/>
        </authorList>
    </citation>
    <scope>IDENTIFICATION</scope>
    <source>
        <strain evidence="1">EBRO</strain>
    </source>
</reference>
<organism evidence="1 2">
    <name type="scientific">Anopheles atroparvus</name>
    <name type="common">European mosquito</name>
    <dbReference type="NCBI Taxonomy" id="41427"/>
    <lineage>
        <taxon>Eukaryota</taxon>
        <taxon>Metazoa</taxon>
        <taxon>Ecdysozoa</taxon>
        <taxon>Arthropoda</taxon>
        <taxon>Hexapoda</taxon>
        <taxon>Insecta</taxon>
        <taxon>Pterygota</taxon>
        <taxon>Neoptera</taxon>
        <taxon>Endopterygota</taxon>
        <taxon>Diptera</taxon>
        <taxon>Nematocera</taxon>
        <taxon>Culicoidea</taxon>
        <taxon>Culicidae</taxon>
        <taxon>Anophelinae</taxon>
        <taxon>Anopheles</taxon>
    </lineage>
</organism>
<sequence length="181" mass="20883">MTFDCSKRLSFCGKHSTWHVQVFVGKEIFFSRFCLLRLSTEVFVFKSGLEFITEVCSLSARFIRLLEQEDKSTPEIPVVRVFIWKEISFSRFCLLRLSTKLFVFKSGLEFITEVRSLSARFIRLIEQEDKSTPEIAVVHVFVETDISFARFCLLRISTSVSVFTSGLESITAVFSLSARFI</sequence>
<dbReference type="AlphaFoldDB" id="A0AAG5DDE2"/>
<dbReference type="Proteomes" id="UP000075880">
    <property type="component" value="Unassembled WGS sequence"/>
</dbReference>
<dbReference type="EnsemblMetazoa" id="ENSAATROPT009663">
    <property type="protein sequence ID" value="ENSAATROPP008748"/>
    <property type="gene ID" value="ENSAATROPG007874"/>
</dbReference>
<evidence type="ECO:0000313" key="2">
    <source>
        <dbReference type="Proteomes" id="UP000075880"/>
    </source>
</evidence>
<protein>
    <submittedName>
        <fullName evidence="1">Uncharacterized protein</fullName>
    </submittedName>
</protein>
<accession>A0AAG5DDE2</accession>
<proteinExistence type="predicted"/>
<keyword evidence="2" id="KW-1185">Reference proteome</keyword>
<evidence type="ECO:0000313" key="1">
    <source>
        <dbReference type="EnsemblMetazoa" id="ENSAATROPP008748"/>
    </source>
</evidence>